<reference evidence="2 3" key="1">
    <citation type="submission" date="2019-09" db="EMBL/GenBank/DDBJ databases">
        <title>Gimesia benthica sp. nov., a novel bacterium isolated from deep-sea water of the Northwest Indian Ocean.</title>
        <authorList>
            <person name="Dai X."/>
        </authorList>
    </citation>
    <scope>NUCLEOTIDE SEQUENCE [LARGE SCALE GENOMIC DNA]</scope>
    <source>
        <strain evidence="2 3">E7</strain>
    </source>
</reference>
<feature type="signal peptide" evidence="1">
    <location>
        <begin position="1"/>
        <end position="26"/>
    </location>
</feature>
<evidence type="ECO:0000256" key="1">
    <source>
        <dbReference type="SAM" id="SignalP"/>
    </source>
</evidence>
<gene>
    <name evidence="2" type="ORF">F1728_25230</name>
</gene>
<evidence type="ECO:0008006" key="4">
    <source>
        <dbReference type="Google" id="ProtNLM"/>
    </source>
</evidence>
<feature type="chain" id="PRO_5026201214" description="Cytochrome c domain-containing protein" evidence="1">
    <location>
        <begin position="27"/>
        <end position="448"/>
    </location>
</feature>
<organism evidence="2 3">
    <name type="scientific">Gimesia benthica</name>
    <dbReference type="NCBI Taxonomy" id="2608982"/>
    <lineage>
        <taxon>Bacteria</taxon>
        <taxon>Pseudomonadati</taxon>
        <taxon>Planctomycetota</taxon>
        <taxon>Planctomycetia</taxon>
        <taxon>Planctomycetales</taxon>
        <taxon>Planctomycetaceae</taxon>
        <taxon>Gimesia</taxon>
    </lineage>
</organism>
<protein>
    <recommendedName>
        <fullName evidence="4">Cytochrome c domain-containing protein</fullName>
    </recommendedName>
</protein>
<evidence type="ECO:0000313" key="2">
    <source>
        <dbReference type="EMBL" id="QGQ27096.1"/>
    </source>
</evidence>
<evidence type="ECO:0000313" key="3">
    <source>
        <dbReference type="Proteomes" id="UP000427281"/>
    </source>
</evidence>
<dbReference type="Proteomes" id="UP000427281">
    <property type="component" value="Chromosome"/>
</dbReference>
<name>A0A6I6ALM5_9PLAN</name>
<dbReference type="KEGG" id="gim:F1728_25230"/>
<keyword evidence="3" id="KW-1185">Reference proteome</keyword>
<dbReference type="AlphaFoldDB" id="A0A6I6ALM5"/>
<proteinExistence type="predicted"/>
<dbReference type="EMBL" id="CP043930">
    <property type="protein sequence ID" value="QGQ27096.1"/>
    <property type="molecule type" value="Genomic_DNA"/>
</dbReference>
<sequence length="448" mass="51163">MHVLSKWYLSAFVILVLHSFAQTSHAQFDNYSASPINYNKTEVNDPVAILARRVESGEAKLQYDKTQGFLPAVLKALDIPVSSQTLVFSKTSMQRSRISPQRPRAIYFNEEVYVGYVQKGGVIEFAATDARQGATFYTLEQSATLRPQFIRDQGQCLTCHSSNRTQNVPGYLIRSVFAKPDGMPEFGKRTFTTGHNSPFKDRWGGWYVTGTHGDMRHMGNTTIKNREEQIDRNTRANLKTLNELVSTVPYPSPHSDIVALMVMEHQTQMHNAIAWANYETRRAIHQSESMNRLLERSQTLLSESSERRIDSAADRVLKHLLMCDEFVLTSPVKGTSAFTSDFESRGVRDSQHRSLRDFDLKSRMFRYPCSYMIYSKAFDGLPDEVRNRVLRKLKQILEGNVTGEDIEKYAHLSDKDRSNISQILKDTKSEFAAVCKIEVKDKDDDSER</sequence>
<keyword evidence="1" id="KW-0732">Signal</keyword>
<accession>A0A6I6ALM5</accession>